<name>A0A0B7C114_9EUPU</name>
<dbReference type="EMBL" id="HACG01052283">
    <property type="protein sequence ID" value="CEK99154.1"/>
    <property type="molecule type" value="Transcribed_RNA"/>
</dbReference>
<sequence length="61" mass="7020">MSTSTDSCHDLDMVEADRRDNVYSSASSYSTYSREVKFIFNPADDRIDEYGDYSHINQVSK</sequence>
<protein>
    <submittedName>
        <fullName evidence="1">Uncharacterized protein</fullName>
    </submittedName>
</protein>
<evidence type="ECO:0000313" key="1">
    <source>
        <dbReference type="EMBL" id="CEK99154.1"/>
    </source>
</evidence>
<reference evidence="1" key="1">
    <citation type="submission" date="2014-12" db="EMBL/GenBank/DDBJ databases">
        <title>Insight into the proteome of Arion vulgaris.</title>
        <authorList>
            <person name="Aradska J."/>
            <person name="Bulat T."/>
            <person name="Smidak R."/>
            <person name="Sarate P."/>
            <person name="Gangsoo J."/>
            <person name="Sialana F."/>
            <person name="Bilban M."/>
            <person name="Lubec G."/>
        </authorList>
    </citation>
    <scope>NUCLEOTIDE SEQUENCE</scope>
    <source>
        <tissue evidence="1">Skin</tissue>
    </source>
</reference>
<organism evidence="1">
    <name type="scientific">Arion vulgaris</name>
    <dbReference type="NCBI Taxonomy" id="1028688"/>
    <lineage>
        <taxon>Eukaryota</taxon>
        <taxon>Metazoa</taxon>
        <taxon>Spiralia</taxon>
        <taxon>Lophotrochozoa</taxon>
        <taxon>Mollusca</taxon>
        <taxon>Gastropoda</taxon>
        <taxon>Heterobranchia</taxon>
        <taxon>Euthyneura</taxon>
        <taxon>Panpulmonata</taxon>
        <taxon>Eupulmonata</taxon>
        <taxon>Stylommatophora</taxon>
        <taxon>Helicina</taxon>
        <taxon>Arionoidea</taxon>
        <taxon>Arionidae</taxon>
        <taxon>Arion</taxon>
    </lineage>
</organism>
<gene>
    <name evidence="1" type="primary">ORF220546</name>
</gene>
<dbReference type="AlphaFoldDB" id="A0A0B7C114"/>
<feature type="non-terminal residue" evidence="1">
    <location>
        <position position="61"/>
    </location>
</feature>
<accession>A0A0B7C114</accession>
<proteinExistence type="predicted"/>